<comment type="similarity">
    <text evidence="1">Belongs to the cyclin family.</text>
</comment>
<reference evidence="4" key="1">
    <citation type="submission" date="2022-07" db="EMBL/GenBank/DDBJ databases">
        <title>Phylogenomic reconstructions and comparative analyses of Kickxellomycotina fungi.</title>
        <authorList>
            <person name="Reynolds N.K."/>
            <person name="Stajich J.E."/>
            <person name="Barry K."/>
            <person name="Grigoriev I.V."/>
            <person name="Crous P."/>
            <person name="Smith M.E."/>
        </authorList>
    </citation>
    <scope>NUCLEOTIDE SEQUENCE</scope>
    <source>
        <strain evidence="4">NBRC 105414</strain>
    </source>
</reference>
<dbReference type="EMBL" id="JANBUL010000004">
    <property type="protein sequence ID" value="KAJ2786075.1"/>
    <property type="molecule type" value="Genomic_DNA"/>
</dbReference>
<proteinExistence type="inferred from homology"/>
<keyword evidence="1" id="KW-0195">Cyclin</keyword>
<keyword evidence="5" id="KW-1185">Reference proteome</keyword>
<dbReference type="CDD" id="cd21459">
    <property type="entry name" value="DLC-like_TCTEX1D2"/>
    <property type="match status" value="1"/>
</dbReference>
<evidence type="ECO:0000313" key="4">
    <source>
        <dbReference type="EMBL" id="KAJ2786075.1"/>
    </source>
</evidence>
<dbReference type="GO" id="GO:0006357">
    <property type="term" value="P:regulation of transcription by RNA polymerase II"/>
    <property type="evidence" value="ECO:0007669"/>
    <property type="project" value="InterPro"/>
</dbReference>
<dbReference type="Gene3D" id="3.30.1140.40">
    <property type="entry name" value="Tctex-1"/>
    <property type="match status" value="1"/>
</dbReference>
<dbReference type="InterPro" id="IPR005334">
    <property type="entry name" value="Tctex-1-like"/>
</dbReference>
<gene>
    <name evidence="4" type="ORF">H4R18_000107</name>
</gene>
<feature type="domain" description="Cyclin-like" evidence="3">
    <location>
        <begin position="150"/>
        <end position="249"/>
    </location>
</feature>
<organism evidence="4 5">
    <name type="scientific">Coemansia javaensis</name>
    <dbReference type="NCBI Taxonomy" id="2761396"/>
    <lineage>
        <taxon>Eukaryota</taxon>
        <taxon>Fungi</taxon>
        <taxon>Fungi incertae sedis</taxon>
        <taxon>Zoopagomycota</taxon>
        <taxon>Kickxellomycotina</taxon>
        <taxon>Kickxellomycetes</taxon>
        <taxon>Kickxellales</taxon>
        <taxon>Kickxellaceae</taxon>
        <taxon>Coemansia</taxon>
    </lineage>
</organism>
<dbReference type="Proteomes" id="UP001140217">
    <property type="component" value="Unassembled WGS sequence"/>
</dbReference>
<sequence length="418" mass="45145">MGMLDCERLRGVVGEVLRRELDGVAYQGDRMGDVGRAVSAAINARLAGEPALEQHKLVTSVTILEASSGQGARMGCAAVWDPAADALLHESYVSDSIRCEAAVLALRVYPDAPLQKSVTTFSREDLKQTPSVACGWTVEREELDRAKACALICSASRKLQLPQITSASACVFLHRFFMRHTLKEYHHYNIAATCLFVACKAEESLRKLDSFIPVIVYYASKGNRRAPPGTGEYEKWRAVILGTEAVVLQALCFDVVVEHPHARLVALLDAVGATKQLSQMAWSFVGDCMRLPLCIVFPPRSVACASLALATRVAPPAALGALSDAWLDRVGANRDEVAEIVQWLLGFYAREAQARLGPAGADPAAQTPAESPASASSASPRHQHQHQPLVGAQQQQPPPPPPPPLDDGHQRQPLVNSQ</sequence>
<protein>
    <recommendedName>
        <fullName evidence="3">Cyclin-like domain-containing protein</fullName>
    </recommendedName>
</protein>
<dbReference type="SUPFAM" id="SSF47954">
    <property type="entry name" value="Cyclin-like"/>
    <property type="match status" value="2"/>
</dbReference>
<evidence type="ECO:0000256" key="1">
    <source>
        <dbReference type="RuleBase" id="RU000383"/>
    </source>
</evidence>
<name>A0A9W8HJ74_9FUNG</name>
<dbReference type="InterPro" id="IPR038586">
    <property type="entry name" value="Tctex-1-like_sf"/>
</dbReference>
<feature type="domain" description="Cyclin-like" evidence="3">
    <location>
        <begin position="262"/>
        <end position="346"/>
    </location>
</feature>
<dbReference type="SMART" id="SM00385">
    <property type="entry name" value="CYCLIN"/>
    <property type="match status" value="2"/>
</dbReference>
<dbReference type="PANTHER" id="PTHR10026">
    <property type="entry name" value="CYCLIN"/>
    <property type="match status" value="1"/>
</dbReference>
<comment type="caution">
    <text evidence="4">The sequence shown here is derived from an EMBL/GenBank/DDBJ whole genome shotgun (WGS) entry which is preliminary data.</text>
</comment>
<dbReference type="Pfam" id="PF00134">
    <property type="entry name" value="Cyclin_N"/>
    <property type="match status" value="1"/>
</dbReference>
<dbReference type="AlphaFoldDB" id="A0A9W8HJ74"/>
<dbReference type="CDD" id="cd20546">
    <property type="entry name" value="CYCLIN_SpCG1C_ScCTK2-like_rpt2"/>
    <property type="match status" value="1"/>
</dbReference>
<dbReference type="Pfam" id="PF03645">
    <property type="entry name" value="Tctex-1"/>
    <property type="match status" value="1"/>
</dbReference>
<feature type="compositionally biased region" description="Low complexity" evidence="2">
    <location>
        <begin position="363"/>
        <end position="380"/>
    </location>
</feature>
<dbReference type="InterPro" id="IPR036915">
    <property type="entry name" value="Cyclin-like_sf"/>
</dbReference>
<evidence type="ECO:0000256" key="2">
    <source>
        <dbReference type="SAM" id="MobiDB-lite"/>
    </source>
</evidence>
<evidence type="ECO:0000259" key="3">
    <source>
        <dbReference type="SMART" id="SM00385"/>
    </source>
</evidence>
<dbReference type="InterPro" id="IPR006671">
    <property type="entry name" value="Cyclin_N"/>
</dbReference>
<dbReference type="Gene3D" id="1.10.472.10">
    <property type="entry name" value="Cyclin-like"/>
    <property type="match status" value="2"/>
</dbReference>
<dbReference type="InterPro" id="IPR043198">
    <property type="entry name" value="Cyclin/Ssn8"/>
</dbReference>
<feature type="region of interest" description="Disordered" evidence="2">
    <location>
        <begin position="358"/>
        <end position="418"/>
    </location>
</feature>
<accession>A0A9W8HJ74</accession>
<dbReference type="GO" id="GO:0016538">
    <property type="term" value="F:cyclin-dependent protein serine/threonine kinase regulator activity"/>
    <property type="evidence" value="ECO:0007669"/>
    <property type="project" value="InterPro"/>
</dbReference>
<feature type="compositionally biased region" description="Pro residues" evidence="2">
    <location>
        <begin position="396"/>
        <end position="405"/>
    </location>
</feature>
<dbReference type="OrthoDB" id="25002at2759"/>
<dbReference type="InterPro" id="IPR013763">
    <property type="entry name" value="Cyclin-like_dom"/>
</dbReference>
<evidence type="ECO:0000313" key="5">
    <source>
        <dbReference type="Proteomes" id="UP001140217"/>
    </source>
</evidence>